<proteinExistence type="predicted"/>
<comment type="caution">
    <text evidence="1">The sequence shown here is derived from an EMBL/GenBank/DDBJ whole genome shotgun (WGS) entry which is preliminary data.</text>
</comment>
<reference evidence="1" key="1">
    <citation type="submission" date="2023-01" db="EMBL/GenBank/DDBJ databases">
        <authorList>
            <person name="Van Ghelder C."/>
            <person name="Rancurel C."/>
        </authorList>
    </citation>
    <scope>NUCLEOTIDE SEQUENCE</scope>
    <source>
        <strain evidence="1">CNCM I-4278</strain>
    </source>
</reference>
<dbReference type="Proteomes" id="UP001152607">
    <property type="component" value="Unassembled WGS sequence"/>
</dbReference>
<protein>
    <submittedName>
        <fullName evidence="1">Uncharacterized protein</fullName>
    </submittedName>
</protein>
<name>A0A9W4XW71_9PLEO</name>
<sequence length="631" mass="70448">MDVLNELSTHLHKVGDDPQTPLDQELIERCELFTSTPEYRSHLWQESSPLFTQIADLLPNLQQDPTLLVHIVIKLTEPYRFEDIKSIPFEDGLDLQAVAVHGLILTLLEKATASGNDAQVLANRPTVVASIVRLWLCTSDAGVATQAENLLTTLLRVSRNEPVAASLETSLHKYGSGPMWRRLFNDRDIFSLYFHYTSLKELDNSPLPHLSKRDKTISQARLLEWLPKVGALEWNTISTGRGAEVEREVGISEGQGLLHYAALTMVDGEDDVLMHMTLINFYSDLITAIKTSDRPTSSVSLEFLKEYGIHRKIIDTHTTNEPSIEQTFLSPRTAQYISNYVSHYPDDLEHSPELTVLRNFLNCNIRRCEPHDLSILASMPRASLMPRNDHYFVWDDCVILDLPIQRSNPDILKTLAAIFHGPLKVYAHHILPKVTPINKHQHEITFPQTEILGEDLKRTEVEAYFARAITCLFYQKHSNLFSDLVRHAETIAMTENALAALTVIRAIITAEWSTAAPTHTYGESAATLTSLQDFPKTGLDLILDPTRSGGVLPLLMKPAATFSNVVGGASDAQNAAYQVAMAKFEVLKALGRRLEKEGGRQDVLAMVVRRVNEGPWGEGGSAGSRIGTLEL</sequence>
<dbReference type="EMBL" id="CAOQHR010000010">
    <property type="protein sequence ID" value="CAI6340401.1"/>
    <property type="molecule type" value="Genomic_DNA"/>
</dbReference>
<keyword evidence="2" id="KW-1185">Reference proteome</keyword>
<evidence type="ECO:0000313" key="1">
    <source>
        <dbReference type="EMBL" id="CAI6340401.1"/>
    </source>
</evidence>
<evidence type="ECO:0000313" key="2">
    <source>
        <dbReference type="Proteomes" id="UP001152607"/>
    </source>
</evidence>
<accession>A0A9W4XW71</accession>
<gene>
    <name evidence="1" type="ORF">PDIGIT_LOCUS13577</name>
</gene>
<dbReference type="AlphaFoldDB" id="A0A9W4XW71"/>
<dbReference type="OrthoDB" id="4538483at2759"/>
<organism evidence="1 2">
    <name type="scientific">Periconia digitata</name>
    <dbReference type="NCBI Taxonomy" id="1303443"/>
    <lineage>
        <taxon>Eukaryota</taxon>
        <taxon>Fungi</taxon>
        <taxon>Dikarya</taxon>
        <taxon>Ascomycota</taxon>
        <taxon>Pezizomycotina</taxon>
        <taxon>Dothideomycetes</taxon>
        <taxon>Pleosporomycetidae</taxon>
        <taxon>Pleosporales</taxon>
        <taxon>Massarineae</taxon>
        <taxon>Periconiaceae</taxon>
        <taxon>Periconia</taxon>
    </lineage>
</organism>